<dbReference type="OrthoDB" id="2570713at2759"/>
<dbReference type="GO" id="GO:0005085">
    <property type="term" value="F:guanyl-nucleotide exchange factor activity"/>
    <property type="evidence" value="ECO:0007669"/>
    <property type="project" value="UniProtKB-KW"/>
</dbReference>
<dbReference type="Proteomes" id="UP000274756">
    <property type="component" value="Unassembled WGS sequence"/>
</dbReference>
<accession>A0A158Q3Y6</accession>
<dbReference type="WBParaSite" id="DME_0000356001-mRNA-1">
    <property type="protein sequence ID" value="DME_0000356001-mRNA-1"/>
    <property type="gene ID" value="DME_0000356001"/>
</dbReference>
<evidence type="ECO:0000313" key="4">
    <source>
        <dbReference type="Proteomes" id="UP000038040"/>
    </source>
</evidence>
<dbReference type="PROSITE" id="PS50003">
    <property type="entry name" value="PH_DOMAIN"/>
    <property type="match status" value="1"/>
</dbReference>
<dbReference type="InterPro" id="IPR055251">
    <property type="entry name" value="SOS1_NGEF_PH"/>
</dbReference>
<feature type="domain" description="PH" evidence="2">
    <location>
        <begin position="54"/>
        <end position="163"/>
    </location>
</feature>
<dbReference type="STRING" id="318479.A0A158Q3Y6"/>
<evidence type="ECO:0000313" key="3">
    <source>
        <dbReference type="EMBL" id="VDN57592.1"/>
    </source>
</evidence>
<dbReference type="InterPro" id="IPR001849">
    <property type="entry name" value="PH_domain"/>
</dbReference>
<dbReference type="Proteomes" id="UP000038040">
    <property type="component" value="Unplaced"/>
</dbReference>
<organism evidence="4 6">
    <name type="scientific">Dracunculus medinensis</name>
    <name type="common">Guinea worm</name>
    <dbReference type="NCBI Taxonomy" id="318479"/>
    <lineage>
        <taxon>Eukaryota</taxon>
        <taxon>Metazoa</taxon>
        <taxon>Ecdysozoa</taxon>
        <taxon>Nematoda</taxon>
        <taxon>Chromadorea</taxon>
        <taxon>Rhabditida</taxon>
        <taxon>Spirurina</taxon>
        <taxon>Dracunculoidea</taxon>
        <taxon>Dracunculidae</taxon>
        <taxon>Dracunculus</taxon>
    </lineage>
</organism>
<dbReference type="AlphaFoldDB" id="A0A158Q3Y6"/>
<dbReference type="PANTHER" id="PTHR22826">
    <property type="entry name" value="RHO GUANINE EXCHANGE FACTOR-RELATED"/>
    <property type="match status" value="1"/>
</dbReference>
<keyword evidence="5" id="KW-1185">Reference proteome</keyword>
<protein>
    <submittedName>
        <fullName evidence="6">PH domain-containing protein</fullName>
    </submittedName>
</protein>
<gene>
    <name evidence="3" type="ORF">DME_LOCUS7565</name>
</gene>
<dbReference type="EMBL" id="UYYG01001161">
    <property type="protein sequence ID" value="VDN57592.1"/>
    <property type="molecule type" value="Genomic_DNA"/>
</dbReference>
<dbReference type="InterPro" id="IPR051336">
    <property type="entry name" value="RhoGEF_Guanine_NuclExch_SF"/>
</dbReference>
<proteinExistence type="predicted"/>
<dbReference type="GO" id="GO:0005737">
    <property type="term" value="C:cytoplasm"/>
    <property type="evidence" value="ECO:0007669"/>
    <property type="project" value="TreeGrafter"/>
</dbReference>
<dbReference type="Gene3D" id="2.30.29.30">
    <property type="entry name" value="Pleckstrin-homology domain (PH domain)/Phosphotyrosine-binding domain (PTB)"/>
    <property type="match status" value="1"/>
</dbReference>
<reference evidence="3 5" key="2">
    <citation type="submission" date="2018-11" db="EMBL/GenBank/DDBJ databases">
        <authorList>
            <consortium name="Pathogen Informatics"/>
        </authorList>
    </citation>
    <scope>NUCLEOTIDE SEQUENCE [LARGE SCALE GENOMIC DNA]</scope>
</reference>
<evidence type="ECO:0000313" key="5">
    <source>
        <dbReference type="Proteomes" id="UP000274756"/>
    </source>
</evidence>
<dbReference type="SUPFAM" id="SSF50729">
    <property type="entry name" value="PH domain-like"/>
    <property type="match status" value="1"/>
</dbReference>
<name>A0A158Q3Y6_DRAME</name>
<evidence type="ECO:0000313" key="6">
    <source>
        <dbReference type="WBParaSite" id="DME_0000356001-mRNA-1"/>
    </source>
</evidence>
<evidence type="ECO:0000256" key="1">
    <source>
        <dbReference type="ARBA" id="ARBA00022658"/>
    </source>
</evidence>
<dbReference type="Pfam" id="PF22697">
    <property type="entry name" value="SOS1_NGEF_PH"/>
    <property type="match status" value="1"/>
</dbReference>
<dbReference type="GO" id="GO:0019898">
    <property type="term" value="C:extrinsic component of membrane"/>
    <property type="evidence" value="ECO:0007669"/>
    <property type="project" value="TreeGrafter"/>
</dbReference>
<sequence>MVQYQNYFKEFVKYSSRAKHNTKIMQKALELTLSIPQRATDLIYINNIEEYPGDVKRLGRLYRHDVFLLWENDEEPIDCYAFLFKNKLLLTKKDTRKDPPIYKYYSTIRLDRYAVGSVKNEEDTIEMKPHEYDLPTYRIRAKDIATMEIVRQAWLKNIQEMKDDLGKLN</sequence>
<reference evidence="6" key="1">
    <citation type="submission" date="2016-04" db="UniProtKB">
        <authorList>
            <consortium name="WormBaseParasite"/>
        </authorList>
    </citation>
    <scope>IDENTIFICATION</scope>
</reference>
<keyword evidence="1" id="KW-0344">Guanine-nucleotide releasing factor</keyword>
<evidence type="ECO:0000259" key="2">
    <source>
        <dbReference type="PROSITE" id="PS50003"/>
    </source>
</evidence>
<dbReference type="PANTHER" id="PTHR22826:SF106">
    <property type="entry name" value="TRIO, ISOFORM A"/>
    <property type="match status" value="1"/>
</dbReference>
<dbReference type="InterPro" id="IPR011993">
    <property type="entry name" value="PH-like_dom_sf"/>
</dbReference>